<proteinExistence type="predicted"/>
<feature type="compositionally biased region" description="Low complexity" evidence="1">
    <location>
        <begin position="9"/>
        <end position="18"/>
    </location>
</feature>
<accession>A0AAD8K2G5</accession>
<feature type="region of interest" description="Disordered" evidence="1">
    <location>
        <begin position="193"/>
        <end position="217"/>
    </location>
</feature>
<feature type="region of interest" description="Disordered" evidence="1">
    <location>
        <begin position="109"/>
        <end position="140"/>
    </location>
</feature>
<name>A0AAD8K2G5_TARER</name>
<keyword evidence="3" id="KW-1185">Reference proteome</keyword>
<protein>
    <submittedName>
        <fullName evidence="2">Uncharacterized protein</fullName>
    </submittedName>
</protein>
<feature type="compositionally biased region" description="Polar residues" evidence="1">
    <location>
        <begin position="19"/>
        <end position="39"/>
    </location>
</feature>
<evidence type="ECO:0000256" key="1">
    <source>
        <dbReference type="SAM" id="MobiDB-lite"/>
    </source>
</evidence>
<dbReference type="AlphaFoldDB" id="A0AAD8K2G5"/>
<gene>
    <name evidence="2" type="ORF">QVD17_30947</name>
</gene>
<feature type="region of interest" description="Disordered" evidence="1">
    <location>
        <begin position="1"/>
        <end position="39"/>
    </location>
</feature>
<reference evidence="2" key="1">
    <citation type="journal article" date="2023" name="bioRxiv">
        <title>Improved chromosome-level genome assembly for marigold (Tagetes erecta).</title>
        <authorList>
            <person name="Jiang F."/>
            <person name="Yuan L."/>
            <person name="Wang S."/>
            <person name="Wang H."/>
            <person name="Xu D."/>
            <person name="Wang A."/>
            <person name="Fan W."/>
        </authorList>
    </citation>
    <scope>NUCLEOTIDE SEQUENCE</scope>
    <source>
        <strain evidence="2">WSJ</strain>
        <tissue evidence="2">Leaf</tissue>
    </source>
</reference>
<dbReference type="Proteomes" id="UP001229421">
    <property type="component" value="Unassembled WGS sequence"/>
</dbReference>
<dbReference type="EMBL" id="JAUHHV010000008">
    <property type="protein sequence ID" value="KAK1415175.1"/>
    <property type="molecule type" value="Genomic_DNA"/>
</dbReference>
<comment type="caution">
    <text evidence="2">The sequence shown here is derived from an EMBL/GenBank/DDBJ whole genome shotgun (WGS) entry which is preliminary data.</text>
</comment>
<organism evidence="2 3">
    <name type="scientific">Tagetes erecta</name>
    <name type="common">African marigold</name>
    <dbReference type="NCBI Taxonomy" id="13708"/>
    <lineage>
        <taxon>Eukaryota</taxon>
        <taxon>Viridiplantae</taxon>
        <taxon>Streptophyta</taxon>
        <taxon>Embryophyta</taxon>
        <taxon>Tracheophyta</taxon>
        <taxon>Spermatophyta</taxon>
        <taxon>Magnoliopsida</taxon>
        <taxon>eudicotyledons</taxon>
        <taxon>Gunneridae</taxon>
        <taxon>Pentapetalae</taxon>
        <taxon>asterids</taxon>
        <taxon>campanulids</taxon>
        <taxon>Asterales</taxon>
        <taxon>Asteraceae</taxon>
        <taxon>Asteroideae</taxon>
        <taxon>Heliantheae alliance</taxon>
        <taxon>Tageteae</taxon>
        <taxon>Tagetes</taxon>
    </lineage>
</organism>
<evidence type="ECO:0000313" key="3">
    <source>
        <dbReference type="Proteomes" id="UP001229421"/>
    </source>
</evidence>
<sequence>MDPRRGIRATRGTRGTRGNQAVNLTQRNPSTKRTQQTQVEPGFSQFASSHSGFARFNEGVDDLAVQVGYNEFRLQDSIPDDWEFDTFVDGYQQMAMDEEFDVEDYIPETQPQQQQQPQPQPQQQQTEAPSTTHSKAKSSVEWWKARKEGGVGWLAMVVVVGGGREEFPPMDENLEFKMDNVVWTTIEARTQAQGMDPIRERTGDDLVVSNPGPLRDV</sequence>
<evidence type="ECO:0000313" key="2">
    <source>
        <dbReference type="EMBL" id="KAK1415175.1"/>
    </source>
</evidence>
<feature type="compositionally biased region" description="Low complexity" evidence="1">
    <location>
        <begin position="110"/>
        <end position="125"/>
    </location>
</feature>